<comment type="caution">
    <text evidence="1">The sequence shown here is derived from an EMBL/GenBank/DDBJ whole genome shotgun (WGS) entry which is preliminary data.</text>
</comment>
<organism evidence="1 2">
    <name type="scientific">Homarus americanus</name>
    <name type="common">American lobster</name>
    <dbReference type="NCBI Taxonomy" id="6706"/>
    <lineage>
        <taxon>Eukaryota</taxon>
        <taxon>Metazoa</taxon>
        <taxon>Ecdysozoa</taxon>
        <taxon>Arthropoda</taxon>
        <taxon>Crustacea</taxon>
        <taxon>Multicrustacea</taxon>
        <taxon>Malacostraca</taxon>
        <taxon>Eumalacostraca</taxon>
        <taxon>Eucarida</taxon>
        <taxon>Decapoda</taxon>
        <taxon>Pleocyemata</taxon>
        <taxon>Astacidea</taxon>
        <taxon>Nephropoidea</taxon>
        <taxon>Nephropidae</taxon>
        <taxon>Homarus</taxon>
    </lineage>
</organism>
<keyword evidence="2" id="KW-1185">Reference proteome</keyword>
<proteinExistence type="predicted"/>
<protein>
    <submittedName>
        <fullName evidence="1">Uncharacterized protein</fullName>
    </submittedName>
</protein>
<name>A0A8J5JNH4_HOMAM</name>
<reference evidence="1" key="1">
    <citation type="journal article" date="2021" name="Sci. Adv.">
        <title>The American lobster genome reveals insights on longevity, neural, and immune adaptations.</title>
        <authorList>
            <person name="Polinski J.M."/>
            <person name="Zimin A.V."/>
            <person name="Clark K.F."/>
            <person name="Kohn A.B."/>
            <person name="Sadowski N."/>
            <person name="Timp W."/>
            <person name="Ptitsyn A."/>
            <person name="Khanna P."/>
            <person name="Romanova D.Y."/>
            <person name="Williams P."/>
            <person name="Greenwood S.J."/>
            <person name="Moroz L.L."/>
            <person name="Walt D.R."/>
            <person name="Bodnar A.G."/>
        </authorList>
    </citation>
    <scope>NUCLEOTIDE SEQUENCE</scope>
    <source>
        <strain evidence="1">GMGI-L3</strain>
    </source>
</reference>
<evidence type="ECO:0000313" key="1">
    <source>
        <dbReference type="EMBL" id="KAG7157753.1"/>
    </source>
</evidence>
<gene>
    <name evidence="1" type="ORF">Hamer_G018829</name>
</gene>
<sequence length="114" mass="12455">MPNTATQNQHRVNYAVIYGNTNMRHVLDAATSSWDVLKLATVMGSGQETATQISGCAQQIMSNSWDVHRRQQTQSQDVHGSNTNMVCAHVGNTKMGVRTIATQLQDVHVTATNS</sequence>
<dbReference type="AlphaFoldDB" id="A0A8J5JNH4"/>
<dbReference type="Proteomes" id="UP000747542">
    <property type="component" value="Unassembled WGS sequence"/>
</dbReference>
<dbReference type="EMBL" id="JAHLQT010036987">
    <property type="protein sequence ID" value="KAG7157753.1"/>
    <property type="molecule type" value="Genomic_DNA"/>
</dbReference>
<accession>A0A8J5JNH4</accession>
<evidence type="ECO:0000313" key="2">
    <source>
        <dbReference type="Proteomes" id="UP000747542"/>
    </source>
</evidence>